<sequence length="639" mass="71454">MSLSHPITFNSGIYVGTICRWNPTTGDTSHPMAIYSRKEIYVGRDPRRCQYAVEDPFVSNKHLWIYTVIFDQENPGEVAPLVYAQDISMNGTLWSGYRMGNGRSSFLLSDGDILRLSDTVYLKYNSEDHSQAKCFTARQAVEMRAFANDYIVTRQKLGSGSYGQVFMAFKKNTGQQFACKIVDLLAVKRKLERLKEAKILDRPVKQVFREKVELYLREATILQRLQHPNIIGLERVIKSDSTIYMFQDLVTAGDLFSYTQYKGGNLPDIEAAVIVRQVVIALEFLHDQNIVHRDLKPDNILMTSRADGCRVVLTDFGCATLIDTDSARMSSMVGTMEFCAPEVAKVGEGGGYTKAADLWSLGALTAVLLTGESPFDDMRWGCITNEGKVAGLMTLKARLKRNKVGERAQDFVLRLLEHVVAKRMDVKEALQHAWFTNPSHSADFEALYKRSIRDWAPRTASSNQTHGSQSQVLASEAGGLYHGHYGTQPQGSHSQKETSSIESEPPIKAESPTQESLQILPWPNNADEGQDSRYFRLASQTLSDPILPPLVSSKSSFSDTDTDPPKSPSPPKTEYKPQHVYSSWQAVTTPPSTSEHFRDGTPASEENERHGEMCEEVFEEFVNPVTGKKEQLAYSARAA</sequence>
<dbReference type="InterPro" id="IPR000253">
    <property type="entry name" value="FHA_dom"/>
</dbReference>
<keyword evidence="9" id="KW-1185">Reference proteome</keyword>
<dbReference type="InterPro" id="IPR017441">
    <property type="entry name" value="Protein_kinase_ATP_BS"/>
</dbReference>
<dbReference type="InterPro" id="IPR008271">
    <property type="entry name" value="Ser/Thr_kinase_AS"/>
</dbReference>
<dbReference type="InterPro" id="IPR008984">
    <property type="entry name" value="SMAD_FHA_dom_sf"/>
</dbReference>
<feature type="region of interest" description="Disordered" evidence="5">
    <location>
        <begin position="545"/>
        <end position="611"/>
    </location>
</feature>
<proteinExistence type="inferred from homology"/>
<evidence type="ECO:0000256" key="3">
    <source>
        <dbReference type="ARBA" id="ARBA00022840"/>
    </source>
</evidence>
<evidence type="ECO:0000259" key="7">
    <source>
        <dbReference type="PROSITE" id="PS50011"/>
    </source>
</evidence>
<evidence type="ECO:0000259" key="6">
    <source>
        <dbReference type="PROSITE" id="PS50006"/>
    </source>
</evidence>
<dbReference type="SUPFAM" id="SSF49879">
    <property type="entry name" value="SMAD/FHA domain"/>
    <property type="match status" value="1"/>
</dbReference>
<feature type="region of interest" description="Disordered" evidence="5">
    <location>
        <begin position="480"/>
        <end position="530"/>
    </location>
</feature>
<name>A0ABR4KWP5_9EURO</name>
<dbReference type="PANTHER" id="PTHR24347">
    <property type="entry name" value="SERINE/THREONINE-PROTEIN KINASE"/>
    <property type="match status" value="1"/>
</dbReference>
<dbReference type="CDD" id="cd22670">
    <property type="entry name" value="FHA_MEK1-like"/>
    <property type="match status" value="1"/>
</dbReference>
<protein>
    <submittedName>
        <fullName evidence="8">Kinase-like domain-containing protein</fullName>
    </submittedName>
</protein>
<dbReference type="Pfam" id="PF00069">
    <property type="entry name" value="Pkinase"/>
    <property type="match status" value="1"/>
</dbReference>
<evidence type="ECO:0000256" key="5">
    <source>
        <dbReference type="SAM" id="MobiDB-lite"/>
    </source>
</evidence>
<comment type="similarity">
    <text evidence="1">Belongs to the protein kinase superfamily. CAMK Ser/Thr protein kinase family. CHEK2 subfamily.</text>
</comment>
<dbReference type="SMART" id="SM00220">
    <property type="entry name" value="S_TKc"/>
    <property type="match status" value="1"/>
</dbReference>
<dbReference type="Gene3D" id="1.10.510.10">
    <property type="entry name" value="Transferase(Phosphotransferase) domain 1"/>
    <property type="match status" value="1"/>
</dbReference>
<dbReference type="InterPro" id="IPR011009">
    <property type="entry name" value="Kinase-like_dom_sf"/>
</dbReference>
<dbReference type="EMBL" id="JBFXLR010000008">
    <property type="protein sequence ID" value="KAL2856229.1"/>
    <property type="molecule type" value="Genomic_DNA"/>
</dbReference>
<dbReference type="SUPFAM" id="SSF56112">
    <property type="entry name" value="Protein kinase-like (PK-like)"/>
    <property type="match status" value="1"/>
</dbReference>
<dbReference type="Gene3D" id="3.30.200.20">
    <property type="entry name" value="Phosphorylase Kinase, domain 1"/>
    <property type="match status" value="1"/>
</dbReference>
<dbReference type="InterPro" id="IPR000719">
    <property type="entry name" value="Prot_kinase_dom"/>
</dbReference>
<feature type="compositionally biased region" description="Polar residues" evidence="5">
    <location>
        <begin position="580"/>
        <end position="594"/>
    </location>
</feature>
<organism evidence="8 9">
    <name type="scientific">Aspergillus pseudodeflectus</name>
    <dbReference type="NCBI Taxonomy" id="176178"/>
    <lineage>
        <taxon>Eukaryota</taxon>
        <taxon>Fungi</taxon>
        <taxon>Dikarya</taxon>
        <taxon>Ascomycota</taxon>
        <taxon>Pezizomycotina</taxon>
        <taxon>Eurotiomycetes</taxon>
        <taxon>Eurotiomycetidae</taxon>
        <taxon>Eurotiales</taxon>
        <taxon>Aspergillaceae</taxon>
        <taxon>Aspergillus</taxon>
        <taxon>Aspergillus subgen. Nidulantes</taxon>
    </lineage>
</organism>
<evidence type="ECO:0000313" key="8">
    <source>
        <dbReference type="EMBL" id="KAL2856229.1"/>
    </source>
</evidence>
<dbReference type="Proteomes" id="UP001610444">
    <property type="component" value="Unassembled WGS sequence"/>
</dbReference>
<dbReference type="RefSeq" id="XP_070902387.1">
    <property type="nucleotide sequence ID" value="XM_071048772.1"/>
</dbReference>
<dbReference type="PROSITE" id="PS00107">
    <property type="entry name" value="PROTEIN_KINASE_ATP"/>
    <property type="match status" value="1"/>
</dbReference>
<keyword evidence="2 4" id="KW-0547">Nucleotide-binding</keyword>
<keyword evidence="3 4" id="KW-0067">ATP-binding</keyword>
<feature type="binding site" evidence="4">
    <location>
        <position position="188"/>
    </location>
    <ligand>
        <name>ATP</name>
        <dbReference type="ChEBI" id="CHEBI:30616"/>
    </ligand>
</feature>
<evidence type="ECO:0000256" key="4">
    <source>
        <dbReference type="PROSITE-ProRule" id="PRU10141"/>
    </source>
</evidence>
<evidence type="ECO:0000256" key="1">
    <source>
        <dbReference type="ARBA" id="ARBA00005575"/>
    </source>
</evidence>
<feature type="domain" description="FHA" evidence="6">
    <location>
        <begin position="40"/>
        <end position="99"/>
    </location>
</feature>
<dbReference type="PROSITE" id="PS00108">
    <property type="entry name" value="PROTEIN_KINASE_ST"/>
    <property type="match status" value="1"/>
</dbReference>
<feature type="compositionally biased region" description="Polar residues" evidence="5">
    <location>
        <begin position="487"/>
        <end position="502"/>
    </location>
</feature>
<gene>
    <name evidence="8" type="ORF">BJX68DRAFT_279601</name>
</gene>
<comment type="caution">
    <text evidence="8">The sequence shown here is derived from an EMBL/GenBank/DDBJ whole genome shotgun (WGS) entry which is preliminary data.</text>
</comment>
<evidence type="ECO:0000313" key="9">
    <source>
        <dbReference type="Proteomes" id="UP001610444"/>
    </source>
</evidence>
<reference evidence="8 9" key="1">
    <citation type="submission" date="2024-07" db="EMBL/GenBank/DDBJ databases">
        <title>Section-level genome sequencing and comparative genomics of Aspergillus sections Usti and Cavernicolus.</title>
        <authorList>
            <consortium name="Lawrence Berkeley National Laboratory"/>
            <person name="Nybo J.L."/>
            <person name="Vesth T.C."/>
            <person name="Theobald S."/>
            <person name="Frisvad J.C."/>
            <person name="Larsen T.O."/>
            <person name="Kjaerboelling I."/>
            <person name="Rothschild-Mancinelli K."/>
            <person name="Lyhne E.K."/>
            <person name="Kogle M.E."/>
            <person name="Barry K."/>
            <person name="Clum A."/>
            <person name="Na H."/>
            <person name="Ledsgaard L."/>
            <person name="Lin J."/>
            <person name="Lipzen A."/>
            <person name="Kuo A."/>
            <person name="Riley R."/>
            <person name="Mondo S."/>
            <person name="LaButti K."/>
            <person name="Haridas S."/>
            <person name="Pangalinan J."/>
            <person name="Salamov A.A."/>
            <person name="Simmons B.A."/>
            <person name="Magnuson J.K."/>
            <person name="Chen J."/>
            <person name="Drula E."/>
            <person name="Henrissat B."/>
            <person name="Wiebenga A."/>
            <person name="Lubbers R.J."/>
            <person name="Gomes A.C."/>
            <person name="Macurrencykelacurrency M.R."/>
            <person name="Stajich J."/>
            <person name="Grigoriev I.V."/>
            <person name="Mortensen U.H."/>
            <person name="De vries R.P."/>
            <person name="Baker S.E."/>
            <person name="Andersen M.R."/>
        </authorList>
    </citation>
    <scope>NUCLEOTIDE SEQUENCE [LARGE SCALE GENOMIC DNA]</scope>
    <source>
        <strain evidence="8 9">CBS 756.74</strain>
    </source>
</reference>
<accession>A0ABR4KWP5</accession>
<dbReference type="GeneID" id="98163936"/>
<dbReference type="Pfam" id="PF00498">
    <property type="entry name" value="FHA"/>
    <property type="match status" value="1"/>
</dbReference>
<dbReference type="Gene3D" id="2.60.200.20">
    <property type="match status" value="1"/>
</dbReference>
<dbReference type="PROSITE" id="PS50011">
    <property type="entry name" value="PROTEIN_KINASE_DOM"/>
    <property type="match status" value="1"/>
</dbReference>
<feature type="domain" description="Protein kinase" evidence="7">
    <location>
        <begin position="151"/>
        <end position="435"/>
    </location>
</feature>
<dbReference type="PROSITE" id="PS50006">
    <property type="entry name" value="FHA_DOMAIN"/>
    <property type="match status" value="1"/>
</dbReference>
<evidence type="ECO:0000256" key="2">
    <source>
        <dbReference type="ARBA" id="ARBA00022741"/>
    </source>
</evidence>